<dbReference type="InterPro" id="IPR051742">
    <property type="entry name" value="Ribosome_Assembly_uL10"/>
</dbReference>
<evidence type="ECO:0000256" key="6">
    <source>
        <dbReference type="SAM" id="MobiDB-lite"/>
    </source>
</evidence>
<dbReference type="InterPro" id="IPR043141">
    <property type="entry name" value="Ribosomal_uL10-like_sf"/>
</dbReference>
<accession>A0ABQ9GN64</accession>
<evidence type="ECO:0000256" key="3">
    <source>
        <dbReference type="ARBA" id="ARBA00022490"/>
    </source>
</evidence>
<dbReference type="Gene3D" id="3.90.105.20">
    <property type="match status" value="1"/>
</dbReference>
<evidence type="ECO:0000256" key="2">
    <source>
        <dbReference type="ARBA" id="ARBA00008889"/>
    </source>
</evidence>
<reference evidence="8 9" key="1">
    <citation type="submission" date="2023-02" db="EMBL/GenBank/DDBJ databases">
        <title>LHISI_Scaffold_Assembly.</title>
        <authorList>
            <person name="Stuart O.P."/>
            <person name="Cleave R."/>
            <person name="Magrath M.J.L."/>
            <person name="Mikheyev A.S."/>
        </authorList>
    </citation>
    <scope>NUCLEOTIDE SEQUENCE [LARGE SCALE GENOMIC DNA]</scope>
    <source>
        <strain evidence="8">Daus_M_001</strain>
        <tissue evidence="8">Leg muscle</tissue>
    </source>
</reference>
<protein>
    <recommendedName>
        <fullName evidence="5">Ribosome assembly factor mrt4</fullName>
    </recommendedName>
</protein>
<dbReference type="InterPro" id="IPR040637">
    <property type="entry name" value="Ribosomal_uL10-like_insert"/>
</dbReference>
<evidence type="ECO:0000256" key="1">
    <source>
        <dbReference type="ARBA" id="ARBA00004046"/>
    </source>
</evidence>
<dbReference type="InterPro" id="IPR043164">
    <property type="entry name" value="Ribosomal_uL10-like_insert_sf"/>
</dbReference>
<gene>
    <name evidence="8" type="ORF">PR048_024265</name>
</gene>
<dbReference type="Proteomes" id="UP001159363">
    <property type="component" value="Chromosome 9"/>
</dbReference>
<comment type="function">
    <text evidence="1 5">Component of the ribosome assembly machinery. Nuclear paralog of the ribosomal protein P0, it binds pre-60S subunits at an early stage of assembly in the nucleolus, and is replaced by P0 in cytoplasmic pre-60S subunits and mature 80S ribosomes.</text>
</comment>
<keyword evidence="9" id="KW-1185">Reference proteome</keyword>
<evidence type="ECO:0000313" key="9">
    <source>
        <dbReference type="Proteomes" id="UP001159363"/>
    </source>
</evidence>
<dbReference type="PANTHER" id="PTHR45841:SF1">
    <property type="entry name" value="MRNA TURNOVER PROTEIN 4 HOMOLOG"/>
    <property type="match status" value="1"/>
</dbReference>
<comment type="subcellular location">
    <subcellularLocation>
        <location evidence="5">Cytoplasm</location>
    </subcellularLocation>
    <subcellularLocation>
        <location evidence="5">Nucleus</location>
        <location evidence="5">Nucleolus</location>
    </subcellularLocation>
</comment>
<comment type="caution">
    <text evidence="8">The sequence shown here is derived from an EMBL/GenBank/DDBJ whole genome shotgun (WGS) entry which is preliminary data.</text>
</comment>
<dbReference type="PANTHER" id="PTHR45841">
    <property type="entry name" value="MRNA TURNOVER PROTEIN 4 MRTO4"/>
    <property type="match status" value="1"/>
</dbReference>
<dbReference type="Gene3D" id="3.30.70.1730">
    <property type="match status" value="1"/>
</dbReference>
<dbReference type="SUPFAM" id="SSF160369">
    <property type="entry name" value="Ribosomal protein L10-like"/>
    <property type="match status" value="1"/>
</dbReference>
<keyword evidence="5" id="KW-0690">Ribosome biogenesis</keyword>
<proteinExistence type="inferred from homology"/>
<feature type="region of interest" description="Disordered" evidence="6">
    <location>
        <begin position="212"/>
        <end position="249"/>
    </location>
</feature>
<evidence type="ECO:0000259" key="7">
    <source>
        <dbReference type="Pfam" id="PF17777"/>
    </source>
</evidence>
<dbReference type="Pfam" id="PF00466">
    <property type="entry name" value="Ribosomal_L10"/>
    <property type="match status" value="1"/>
</dbReference>
<name>A0ABQ9GN64_9NEOP</name>
<dbReference type="InterPro" id="IPR033867">
    <property type="entry name" value="Mrt4"/>
</dbReference>
<sequence length="249" mass="28384">MPRSKRDKKVSLTKVSKKTGLALKQRFIENVNNHITEFENIFVFEFDKMPNEKLKELRAQWKPSKFVIGKNKLLQIALGKTKENETGKNLHKMSKRIRGQCGLLFTNEPEEVVVEWFNDYSKLDFARSGTEASDTVVLPEGPLEQFSHSMEPYLRQLGMPTSLKNGIVTLVKAFTVCKEGKILKPEEAKLLKLLGRKTTEFKLVIKFMWSKSGKMKSYKSSDSENKGDKSADVEMNEDIPSAGQETMEA</sequence>
<evidence type="ECO:0000256" key="4">
    <source>
        <dbReference type="ARBA" id="ARBA00023242"/>
    </source>
</evidence>
<dbReference type="Pfam" id="PF17777">
    <property type="entry name" value="RL10P_insert"/>
    <property type="match status" value="1"/>
</dbReference>
<keyword evidence="4 5" id="KW-0539">Nucleus</keyword>
<feature type="domain" description="Large ribosomal subunit protein uL10-like insertion" evidence="7">
    <location>
        <begin position="126"/>
        <end position="195"/>
    </location>
</feature>
<feature type="compositionally biased region" description="Basic and acidic residues" evidence="6">
    <location>
        <begin position="219"/>
        <end position="232"/>
    </location>
</feature>
<comment type="subunit">
    <text evidence="5">Associates with the pre-60S ribosomal particle.</text>
</comment>
<evidence type="ECO:0000256" key="5">
    <source>
        <dbReference type="RuleBase" id="RU364039"/>
    </source>
</evidence>
<dbReference type="InterPro" id="IPR001790">
    <property type="entry name" value="Ribosomal_uL10"/>
</dbReference>
<comment type="similarity">
    <text evidence="2 5">Belongs to the universal ribosomal protein uL10 family.</text>
</comment>
<keyword evidence="3 5" id="KW-0963">Cytoplasm</keyword>
<dbReference type="EMBL" id="JARBHB010000010">
    <property type="protein sequence ID" value="KAJ8873448.1"/>
    <property type="molecule type" value="Genomic_DNA"/>
</dbReference>
<dbReference type="CDD" id="cd05796">
    <property type="entry name" value="Ribosomal_P0_like"/>
    <property type="match status" value="1"/>
</dbReference>
<organism evidence="8 9">
    <name type="scientific">Dryococelus australis</name>
    <dbReference type="NCBI Taxonomy" id="614101"/>
    <lineage>
        <taxon>Eukaryota</taxon>
        <taxon>Metazoa</taxon>
        <taxon>Ecdysozoa</taxon>
        <taxon>Arthropoda</taxon>
        <taxon>Hexapoda</taxon>
        <taxon>Insecta</taxon>
        <taxon>Pterygota</taxon>
        <taxon>Neoptera</taxon>
        <taxon>Polyneoptera</taxon>
        <taxon>Phasmatodea</taxon>
        <taxon>Verophasmatodea</taxon>
        <taxon>Anareolatae</taxon>
        <taxon>Phasmatidae</taxon>
        <taxon>Eurycanthinae</taxon>
        <taxon>Dryococelus</taxon>
    </lineage>
</organism>
<evidence type="ECO:0000313" key="8">
    <source>
        <dbReference type="EMBL" id="KAJ8873448.1"/>
    </source>
</evidence>